<keyword evidence="1" id="KW-0472">Membrane</keyword>
<feature type="transmembrane region" description="Helical" evidence="1">
    <location>
        <begin position="6"/>
        <end position="26"/>
    </location>
</feature>
<accession>A0A562DI81</accession>
<dbReference type="Proteomes" id="UP000317573">
    <property type="component" value="Unassembled WGS sequence"/>
</dbReference>
<protein>
    <submittedName>
        <fullName evidence="2">Uncharacterized protein</fullName>
    </submittedName>
</protein>
<evidence type="ECO:0000313" key="3">
    <source>
        <dbReference type="Proteomes" id="UP000317573"/>
    </source>
</evidence>
<sequence length="29" mass="3163">MYTDFAALGGTLVWFAVLIAVTRVLGYTL</sequence>
<organism evidence="2 3">
    <name type="scientific">Rhodococcus rhodochrous J45</name>
    <dbReference type="NCBI Taxonomy" id="935266"/>
    <lineage>
        <taxon>Bacteria</taxon>
        <taxon>Bacillati</taxon>
        <taxon>Actinomycetota</taxon>
        <taxon>Actinomycetes</taxon>
        <taxon>Mycobacteriales</taxon>
        <taxon>Nocardiaceae</taxon>
        <taxon>Rhodococcus</taxon>
    </lineage>
</organism>
<proteinExistence type="predicted"/>
<comment type="caution">
    <text evidence="2">The sequence shown here is derived from an EMBL/GenBank/DDBJ whole genome shotgun (WGS) entry which is preliminary data.</text>
</comment>
<evidence type="ECO:0000256" key="1">
    <source>
        <dbReference type="SAM" id="Phobius"/>
    </source>
</evidence>
<keyword evidence="1" id="KW-1133">Transmembrane helix</keyword>
<dbReference type="EMBL" id="VLJT01000059">
    <property type="protein sequence ID" value="TWH09359.1"/>
    <property type="molecule type" value="Genomic_DNA"/>
</dbReference>
<dbReference type="AlphaFoldDB" id="A0A562DI81"/>
<evidence type="ECO:0000313" key="2">
    <source>
        <dbReference type="EMBL" id="TWH09359.1"/>
    </source>
</evidence>
<gene>
    <name evidence="2" type="ORF">L618_005800000100</name>
</gene>
<reference evidence="2 3" key="1">
    <citation type="submission" date="2019-07" db="EMBL/GenBank/DDBJ databases">
        <title>Genome sequencing of lignin-degrading bacterial isolates.</title>
        <authorList>
            <person name="Gladden J."/>
        </authorList>
    </citation>
    <scope>NUCLEOTIDE SEQUENCE [LARGE SCALE GENOMIC DNA]</scope>
    <source>
        <strain evidence="2 3">J45</strain>
    </source>
</reference>
<keyword evidence="1" id="KW-0812">Transmembrane</keyword>
<name>A0A562DI81_RHORH</name>